<evidence type="ECO:0000256" key="4">
    <source>
        <dbReference type="ARBA" id="ARBA00023043"/>
    </source>
</evidence>
<evidence type="ECO:0000256" key="7">
    <source>
        <dbReference type="SAM" id="MobiDB-lite"/>
    </source>
</evidence>
<keyword evidence="5" id="KW-0966">Cell projection</keyword>
<evidence type="ECO:0000313" key="9">
    <source>
        <dbReference type="EMBL" id="KAK3520516.1"/>
    </source>
</evidence>
<dbReference type="Gene3D" id="2.120.10.80">
    <property type="entry name" value="Kelch-type beta propeller"/>
    <property type="match status" value="2"/>
</dbReference>
<dbReference type="Gene3D" id="1.10.150.50">
    <property type="entry name" value="Transcription Factor, Ets-1"/>
    <property type="match status" value="1"/>
</dbReference>
<keyword evidence="3" id="KW-0677">Repeat</keyword>
<dbReference type="InterPro" id="IPR013761">
    <property type="entry name" value="SAM/pointed_sf"/>
</dbReference>
<dbReference type="SUPFAM" id="SSF46689">
    <property type="entry name" value="Homeodomain-like"/>
    <property type="match status" value="1"/>
</dbReference>
<keyword evidence="4 6" id="KW-0040">ANK repeat</keyword>
<dbReference type="SUPFAM" id="SSF48403">
    <property type="entry name" value="Ankyrin repeat"/>
    <property type="match status" value="1"/>
</dbReference>
<dbReference type="Pfam" id="PF00651">
    <property type="entry name" value="BTB"/>
    <property type="match status" value="1"/>
</dbReference>
<dbReference type="GO" id="GO:0120025">
    <property type="term" value="C:plasma membrane bounded cell projection"/>
    <property type="evidence" value="ECO:0007669"/>
    <property type="project" value="UniProtKB-ARBA"/>
</dbReference>
<evidence type="ECO:0000256" key="6">
    <source>
        <dbReference type="PROSITE-ProRule" id="PRU00023"/>
    </source>
</evidence>
<evidence type="ECO:0000256" key="1">
    <source>
        <dbReference type="ARBA" id="ARBA00004316"/>
    </source>
</evidence>
<dbReference type="InterPro" id="IPR001660">
    <property type="entry name" value="SAM"/>
</dbReference>
<feature type="domain" description="BTB" evidence="8">
    <location>
        <begin position="592"/>
        <end position="659"/>
    </location>
</feature>
<dbReference type="InterPro" id="IPR036770">
    <property type="entry name" value="Ankyrin_rpt-contain_sf"/>
</dbReference>
<feature type="compositionally biased region" description="Acidic residues" evidence="7">
    <location>
        <begin position="341"/>
        <end position="356"/>
    </location>
</feature>
<dbReference type="FunFam" id="1.10.150.50:FF:000034">
    <property type="entry name" value="ankyrin repeat and SAM domain-containing protein 4B"/>
    <property type="match status" value="1"/>
</dbReference>
<sequence length="1149" mass="128740">MGKCRDLSEFDKSQIVMARTLDQRISKTAALVGCSRSSVVSIYQKWSKEGTEVNQRQGHWRPRLTDARGERRLAHVVRSSRRATAAQIIEEVNACSDRKVSEYKVHDGTNIFYTAMSRYHKAAIDGNLDLLKEATRKDLNTPDDDGMTPTLWAAYHGRLEALQLICSRGGDPNKSDIWGNTPLHHAASNGYMHILSFLVNFSANLFALDNDFHTPMDVAASRDHMNCVRFLDNAASQQTMQNPKHVANLKKQAAKDAKQKVKECEKVKQRHQNKMDKMYRGSGGSVSEAKPSFSSSTGTTNNLNQLIASNKFGSIKGTLQRKFGKKGTLSKKTENGTGENAELEDVFNEQDENEEDVAQIGEFEDEEEEDDADQAEESLFKRPGLGKMVFRKNFSMEMGVEPDEFPIGDTEDLGFLVRKEVFEAEDTGLHDQSEEDSQLPWNQDEIGLDEDEETSPLHSFLSSVNLLDFAPVFIREKLDLEALMLCSDDDLKGIRIQLGPRKKILEATARRKIALEQPGVMKDTYLDSMEIMAANMLTSAPAPSTLPPSPCLEDPSPPLGTLDSEDYVFVEPRHPNKVLEGLNSLRLNNAFCDVTLCCGGQEFPCHRIVLASFSSYFQAMFSTDLMESRQERVAINGVEPQMIGMLVSYAYTAEVVISKANVQALLAAANLLDVMAVREACCRFMERQMDEINCVGIHCFAEAHSCKELERRSMEYIQQHFSTVCKQEEFLSLCADKLTEIISSDHLNVPQEETVFEATMLWLDKCASRRQSFEKVLEHIRLPLISPYYIHDVIESLDVVKESRKCQELISEAKDYLLLQDRRGELYSPRARPRRAMGTAEVIVTVGGEDDKVVLRSVESFDPMTSQWKSLACLPFAVSKHGLVVSGSMLYLAGGEFPDGSASREMWRYDPCFDSWLEMAPMNVARSELGLVMLDGYVFAVGGWEGRSRLDSVECYNPHTNTWQFMESVKMAVTSPAVVALDGLLYVTGGAVLEDGDGTDLAQVYNPKTHMWTEVAPMQIARSGSAACTLKGKIYVIGGWHASTENTDKVECYDPKSNKWTMCAPMKERRYRPGVAVVDGKIYVLGGEEGWDRYHDTIERYCDETDSWEIVGEMPTSRSWLSCVSLQMRKESHAAGHPGTATETEFPVD</sequence>
<dbReference type="FunFam" id="3.30.710.10:FF:000001">
    <property type="entry name" value="Kelch-like family member 20"/>
    <property type="match status" value="1"/>
</dbReference>
<evidence type="ECO:0000256" key="3">
    <source>
        <dbReference type="ARBA" id="ARBA00022737"/>
    </source>
</evidence>
<dbReference type="Gene3D" id="3.30.710.10">
    <property type="entry name" value="Potassium Channel Kv1.1, Chain A"/>
    <property type="match status" value="1"/>
</dbReference>
<dbReference type="InterPro" id="IPR002110">
    <property type="entry name" value="Ankyrin_rpt"/>
</dbReference>
<dbReference type="Pfam" id="PF00536">
    <property type="entry name" value="SAM_1"/>
    <property type="match status" value="1"/>
</dbReference>
<dbReference type="EMBL" id="JAUCMX010000016">
    <property type="protein sequence ID" value="KAK3520516.1"/>
    <property type="molecule type" value="Genomic_DNA"/>
</dbReference>
<dbReference type="InterPro" id="IPR011333">
    <property type="entry name" value="SKP1/BTB/POZ_sf"/>
</dbReference>
<feature type="region of interest" description="Disordered" evidence="7">
    <location>
        <begin position="323"/>
        <end position="356"/>
    </location>
</feature>
<keyword evidence="10" id="KW-1185">Reference proteome</keyword>
<dbReference type="FunFam" id="1.25.40.420:FF:000001">
    <property type="entry name" value="Kelch-like family member 12"/>
    <property type="match status" value="1"/>
</dbReference>
<keyword evidence="2" id="KW-0880">Kelch repeat</keyword>
<dbReference type="Gene3D" id="1.25.40.420">
    <property type="match status" value="1"/>
</dbReference>
<dbReference type="FunFam" id="1.25.40.20:FF:000074">
    <property type="entry name" value="Usher syndrome type-1G protein isoform X1"/>
    <property type="match status" value="1"/>
</dbReference>
<dbReference type="Proteomes" id="UP001274896">
    <property type="component" value="Unassembled WGS sequence"/>
</dbReference>
<dbReference type="AlphaFoldDB" id="A0AAE0QGN4"/>
<dbReference type="GO" id="GO:0005737">
    <property type="term" value="C:cytoplasm"/>
    <property type="evidence" value="ECO:0007669"/>
    <property type="project" value="UniProtKB-ARBA"/>
</dbReference>
<dbReference type="PROSITE" id="PS50297">
    <property type="entry name" value="ANK_REP_REGION"/>
    <property type="match status" value="1"/>
</dbReference>
<dbReference type="Pfam" id="PF13637">
    <property type="entry name" value="Ank_4"/>
    <property type="match status" value="1"/>
</dbReference>
<evidence type="ECO:0000256" key="5">
    <source>
        <dbReference type="ARBA" id="ARBA00023273"/>
    </source>
</evidence>
<dbReference type="InterPro" id="IPR006652">
    <property type="entry name" value="Kelch_1"/>
</dbReference>
<dbReference type="PROSITE" id="PS50097">
    <property type="entry name" value="BTB"/>
    <property type="match status" value="1"/>
</dbReference>
<name>A0AAE0QGN4_9TELE</name>
<evidence type="ECO:0000259" key="8">
    <source>
        <dbReference type="PROSITE" id="PS50097"/>
    </source>
</evidence>
<comment type="caution">
    <text evidence="9">The sequence shown here is derived from an EMBL/GenBank/DDBJ whole genome shotgun (WGS) entry which is preliminary data.</text>
</comment>
<dbReference type="SUPFAM" id="SSF117281">
    <property type="entry name" value="Kelch motif"/>
    <property type="match status" value="1"/>
</dbReference>
<dbReference type="Pfam" id="PF24981">
    <property type="entry name" value="Beta-prop_ATRN-LZTR1"/>
    <property type="match status" value="1"/>
</dbReference>
<dbReference type="InterPro" id="IPR056737">
    <property type="entry name" value="Beta-prop_ATRN-MKLN-like"/>
</dbReference>
<dbReference type="Gene3D" id="1.25.40.20">
    <property type="entry name" value="Ankyrin repeat-containing domain"/>
    <property type="match status" value="1"/>
</dbReference>
<evidence type="ECO:0000256" key="2">
    <source>
        <dbReference type="ARBA" id="ARBA00022441"/>
    </source>
</evidence>
<dbReference type="PANTHER" id="PTHR45632">
    <property type="entry name" value="LD33804P"/>
    <property type="match status" value="1"/>
</dbReference>
<dbReference type="SMART" id="SM00454">
    <property type="entry name" value="SAM"/>
    <property type="match status" value="1"/>
</dbReference>
<feature type="compositionally biased region" description="Polar residues" evidence="7">
    <location>
        <begin position="292"/>
        <end position="301"/>
    </location>
</feature>
<dbReference type="SMART" id="SM00225">
    <property type="entry name" value="BTB"/>
    <property type="match status" value="1"/>
</dbReference>
<proteinExistence type="predicted"/>
<dbReference type="SMART" id="SM00875">
    <property type="entry name" value="BACK"/>
    <property type="match status" value="1"/>
</dbReference>
<reference evidence="9" key="1">
    <citation type="submission" date="2023-06" db="EMBL/GenBank/DDBJ databases">
        <title>Male Hemibagrus guttatus genome.</title>
        <authorList>
            <person name="Bian C."/>
        </authorList>
    </citation>
    <scope>NUCLEOTIDE SEQUENCE</scope>
    <source>
        <strain evidence="9">Male_cb2023</strain>
        <tissue evidence="9">Muscle</tissue>
    </source>
</reference>
<dbReference type="InterPro" id="IPR009057">
    <property type="entry name" value="Homeodomain-like_sf"/>
</dbReference>
<dbReference type="Pfam" id="PF07707">
    <property type="entry name" value="BACK"/>
    <property type="match status" value="1"/>
</dbReference>
<dbReference type="PANTHER" id="PTHR45632:SF17">
    <property type="entry name" value="KELCH-LIKE PROTEIN 31"/>
    <property type="match status" value="1"/>
</dbReference>
<dbReference type="SUPFAM" id="SSF54695">
    <property type="entry name" value="POZ domain"/>
    <property type="match status" value="1"/>
</dbReference>
<feature type="region of interest" description="Disordered" evidence="7">
    <location>
        <begin position="277"/>
        <end position="301"/>
    </location>
</feature>
<gene>
    <name evidence="9" type="ORF">QTP70_025041</name>
</gene>
<dbReference type="InterPro" id="IPR011705">
    <property type="entry name" value="BACK"/>
</dbReference>
<comment type="subcellular location">
    <subcellularLocation>
        <location evidence="1">Cell projection</location>
    </subcellularLocation>
</comment>
<protein>
    <recommendedName>
        <fullName evidence="8">BTB domain-containing protein</fullName>
    </recommendedName>
</protein>
<feature type="repeat" description="ANK" evidence="6">
    <location>
        <begin position="178"/>
        <end position="210"/>
    </location>
</feature>
<dbReference type="SUPFAM" id="SSF47769">
    <property type="entry name" value="SAM/Pointed domain"/>
    <property type="match status" value="1"/>
</dbReference>
<evidence type="ECO:0000313" key="10">
    <source>
        <dbReference type="Proteomes" id="UP001274896"/>
    </source>
</evidence>
<dbReference type="SMART" id="SM00248">
    <property type="entry name" value="ANK"/>
    <property type="match status" value="4"/>
</dbReference>
<accession>A0AAE0QGN4</accession>
<dbReference type="PROSITE" id="PS50088">
    <property type="entry name" value="ANK_REPEAT"/>
    <property type="match status" value="2"/>
</dbReference>
<organism evidence="9 10">
    <name type="scientific">Hemibagrus guttatus</name>
    <dbReference type="NCBI Taxonomy" id="175788"/>
    <lineage>
        <taxon>Eukaryota</taxon>
        <taxon>Metazoa</taxon>
        <taxon>Chordata</taxon>
        <taxon>Craniata</taxon>
        <taxon>Vertebrata</taxon>
        <taxon>Euteleostomi</taxon>
        <taxon>Actinopterygii</taxon>
        <taxon>Neopterygii</taxon>
        <taxon>Teleostei</taxon>
        <taxon>Ostariophysi</taxon>
        <taxon>Siluriformes</taxon>
        <taxon>Bagridae</taxon>
        <taxon>Hemibagrus</taxon>
    </lineage>
</organism>
<feature type="repeat" description="ANK" evidence="6">
    <location>
        <begin position="145"/>
        <end position="177"/>
    </location>
</feature>
<dbReference type="SMART" id="SM00612">
    <property type="entry name" value="Kelch"/>
    <property type="match status" value="6"/>
</dbReference>
<dbReference type="InterPro" id="IPR015915">
    <property type="entry name" value="Kelch-typ_b-propeller"/>
</dbReference>
<dbReference type="InterPro" id="IPR000210">
    <property type="entry name" value="BTB/POZ_dom"/>
</dbReference>